<keyword evidence="3" id="KW-0255">Endonuclease</keyword>
<evidence type="ECO:0000313" key="3">
    <source>
        <dbReference type="EMBL" id="MEK9501279.1"/>
    </source>
</evidence>
<dbReference type="Pfam" id="PF03372">
    <property type="entry name" value="Exo_endo_phos"/>
    <property type="match status" value="1"/>
</dbReference>
<dbReference type="SUPFAM" id="SSF56219">
    <property type="entry name" value="DNase I-like"/>
    <property type="match status" value="1"/>
</dbReference>
<evidence type="ECO:0000259" key="2">
    <source>
        <dbReference type="Pfam" id="PF03372"/>
    </source>
</evidence>
<dbReference type="RefSeq" id="WP_405277492.1">
    <property type="nucleotide sequence ID" value="NZ_JBBHLI010000004.1"/>
</dbReference>
<keyword evidence="3" id="KW-0540">Nuclease</keyword>
<keyword evidence="3" id="KW-0378">Hydrolase</keyword>
<comment type="caution">
    <text evidence="3">The sequence shown here is derived from an EMBL/GenBank/DDBJ whole genome shotgun (WGS) entry which is preliminary data.</text>
</comment>
<proteinExistence type="predicted"/>
<gene>
    <name evidence="3" type="ORF">WI372_09840</name>
</gene>
<feature type="domain" description="Endonuclease/exonuclease/phosphatase" evidence="2">
    <location>
        <begin position="56"/>
        <end position="292"/>
    </location>
</feature>
<dbReference type="Proteomes" id="UP001484239">
    <property type="component" value="Unassembled WGS sequence"/>
</dbReference>
<name>A0ABU9E9D4_9BACT</name>
<keyword evidence="1" id="KW-0732">Signal</keyword>
<feature type="signal peptide" evidence="1">
    <location>
        <begin position="1"/>
        <end position="21"/>
    </location>
</feature>
<reference evidence="3 4" key="1">
    <citation type="submission" date="2024-02" db="EMBL/GenBank/DDBJ databases">
        <title>A novel Gemmatimonadota bacterium.</title>
        <authorList>
            <person name="Du Z.-J."/>
            <person name="Ye Y.-Q."/>
        </authorList>
    </citation>
    <scope>NUCLEOTIDE SEQUENCE [LARGE SCALE GENOMIC DNA]</scope>
    <source>
        <strain evidence="3 4">DH-20</strain>
    </source>
</reference>
<dbReference type="GO" id="GO:0004519">
    <property type="term" value="F:endonuclease activity"/>
    <property type="evidence" value="ECO:0007669"/>
    <property type="project" value="UniProtKB-KW"/>
</dbReference>
<dbReference type="InterPro" id="IPR036691">
    <property type="entry name" value="Endo/exonu/phosph_ase_sf"/>
</dbReference>
<sequence length="327" mass="35178">MHLLRSCALPRLGALALLVHAVGCQPSDAPPARPDSAASEVASIPAWGSDATFDVGTWNVDWFGDSGNGPGDEALQLRGLREVIGAAEVDLWALQEVVDAAAFDELLAALPGYDGLIADDPAVAGGPEWYRDFGDREQKLALIWRTDAVEVGAARIVLTGENHAFAGRPPLEVELRLDPEGSSIEAVAVLLHGKASADEESRGRRERAAQALHRHLTATRPTAPVWVLGDFNDDVDTSIVSGAASPYRVFVDAPDWSFATSALSEQGLSSTVGYADMIDHHLVSDEAAAWYVDGSAEAWRVDRWIDDYGRTTTDHYPVLTRYTLPGR</sequence>
<dbReference type="Gene3D" id="3.60.10.10">
    <property type="entry name" value="Endonuclease/exonuclease/phosphatase"/>
    <property type="match status" value="1"/>
</dbReference>
<keyword evidence="4" id="KW-1185">Reference proteome</keyword>
<evidence type="ECO:0000313" key="4">
    <source>
        <dbReference type="Proteomes" id="UP001484239"/>
    </source>
</evidence>
<protein>
    <submittedName>
        <fullName evidence="3">Endonuclease/exonuclease/phosphatase family protein</fullName>
    </submittedName>
</protein>
<dbReference type="InterPro" id="IPR005135">
    <property type="entry name" value="Endo/exonuclease/phosphatase"/>
</dbReference>
<accession>A0ABU9E9D4</accession>
<feature type="chain" id="PRO_5045373781" evidence="1">
    <location>
        <begin position="22"/>
        <end position="327"/>
    </location>
</feature>
<evidence type="ECO:0000256" key="1">
    <source>
        <dbReference type="SAM" id="SignalP"/>
    </source>
</evidence>
<organism evidence="3 4">
    <name type="scientific">Gaopeijia maritima</name>
    <dbReference type="NCBI Taxonomy" id="3119007"/>
    <lineage>
        <taxon>Bacteria</taxon>
        <taxon>Pseudomonadati</taxon>
        <taxon>Gemmatimonadota</taxon>
        <taxon>Longimicrobiia</taxon>
        <taxon>Gaopeijiales</taxon>
        <taxon>Gaopeijiaceae</taxon>
        <taxon>Gaopeijia</taxon>
    </lineage>
</organism>
<dbReference type="EMBL" id="JBBHLI010000004">
    <property type="protein sequence ID" value="MEK9501279.1"/>
    <property type="molecule type" value="Genomic_DNA"/>
</dbReference>